<feature type="chain" id="PRO_5043699400" description="Glycosyltransferase subfamily 4-like N-terminal domain-containing protein" evidence="1">
    <location>
        <begin position="25"/>
        <end position="815"/>
    </location>
</feature>
<gene>
    <name evidence="3" type="ORF">WJX84_008675</name>
</gene>
<evidence type="ECO:0000256" key="1">
    <source>
        <dbReference type="SAM" id="SignalP"/>
    </source>
</evidence>
<name>A0AAW1TKJ1_9CHLO</name>
<dbReference type="CDD" id="cd03801">
    <property type="entry name" value="GT4_PimA-like"/>
    <property type="match status" value="1"/>
</dbReference>
<protein>
    <recommendedName>
        <fullName evidence="2">Glycosyltransferase subfamily 4-like N-terminal domain-containing protein</fullName>
    </recommendedName>
</protein>
<keyword evidence="1" id="KW-0732">Signal</keyword>
<dbReference type="PANTHER" id="PTHR45947">
    <property type="entry name" value="SULFOQUINOVOSYL TRANSFERASE SQD2"/>
    <property type="match status" value="1"/>
</dbReference>
<dbReference type="GO" id="GO:0016757">
    <property type="term" value="F:glycosyltransferase activity"/>
    <property type="evidence" value="ECO:0007669"/>
    <property type="project" value="TreeGrafter"/>
</dbReference>
<dbReference type="EMBL" id="JALJOV010000010">
    <property type="protein sequence ID" value="KAK9868851.1"/>
    <property type="molecule type" value="Genomic_DNA"/>
</dbReference>
<dbReference type="Proteomes" id="UP001485043">
    <property type="component" value="Unassembled WGS sequence"/>
</dbReference>
<dbReference type="InterPro" id="IPR050194">
    <property type="entry name" value="Glycosyltransferase_grp1"/>
</dbReference>
<proteinExistence type="predicted"/>
<dbReference type="Gene3D" id="3.40.50.2000">
    <property type="entry name" value="Glycogen Phosphorylase B"/>
    <property type="match status" value="2"/>
</dbReference>
<dbReference type="PANTHER" id="PTHR45947:SF3">
    <property type="entry name" value="SULFOQUINOVOSYL TRANSFERASE SQD2"/>
    <property type="match status" value="1"/>
</dbReference>
<dbReference type="Pfam" id="PF13579">
    <property type="entry name" value="Glyco_trans_4_4"/>
    <property type="match status" value="1"/>
</dbReference>
<dbReference type="InterPro" id="IPR028098">
    <property type="entry name" value="Glyco_trans_4-like_N"/>
</dbReference>
<dbReference type="SUPFAM" id="SSF53756">
    <property type="entry name" value="UDP-Glycosyltransferase/glycogen phosphorylase"/>
    <property type="match status" value="1"/>
</dbReference>
<comment type="caution">
    <text evidence="3">The sequence shown here is derived from an EMBL/GenBank/DDBJ whole genome shotgun (WGS) entry which is preliminary data.</text>
</comment>
<evidence type="ECO:0000259" key="2">
    <source>
        <dbReference type="Pfam" id="PF13579"/>
    </source>
</evidence>
<feature type="signal peptide" evidence="1">
    <location>
        <begin position="1"/>
        <end position="24"/>
    </location>
</feature>
<accession>A0AAW1TKJ1</accession>
<keyword evidence="4" id="KW-1185">Reference proteome</keyword>
<sequence length="815" mass="89607">MWWPGYCVASTFALLSLVAGSTHSKEQGLQHICLITADFWGLPTAGGTATAYHLLAKALADAGAQPVTLLGASLSLEVCREAAGTFSSPPQLQLSCLEERHIQPEVVDTFPYEAIGHGVLKWLETEGQKCDVVHAHEWGGGLQPTAALLAARMGKPGVRLAIEPHGGHYWSTQGGQQRPTDVMTLRIDDHERITLNLADFVISPTAYMLAYLRQRGWQLPRNTSVIPNIVPGAHSQLSAERQKVFVWKLAFFGRLDERKGLKQFCTALDSLSVADFPRLEVDFIGSEAKVDMLPSREFLRRRSAAWDFKVNILGGLLRSEALARIKSNGTLVVFSSLVENLPFVVAEACIERVPFITFDVGGVSELFDPLLNEDVIVNEVSAAGLAAKTLSILRRGWMKTTVLTPAVVTGDVSWQKWHQQLGLELPHYIKQDLATRGQKVDVTVVRLPANPSALPLKSRLCREAQSDSLLLLPSEYAEPPADVMDQLALLGARFPHMPNIGALVFGATLPDGRLSYATTPTYMVYHGFEALCVEDAPILIPRQTFCSCYLPEARDFYNYHSWVLALHLRQSKTSLISYHQPTFVLNNFTTAGSGCRPDRVPRFRQISARSAANLLAPAEEVLLAQHLAPWPRPAMSLRQGFDRFQGHRGWRYNFFDASGIASPLLWRGAPNNVTADGLWRCSEGTLPFAGQTTLHPCTSSKGGCCGGNKAGVEIEHTLSLADKRALLEVEFEVWPNCGDGLALSLTHTRSTGTVTLFTKHFAAPSETPHRESLQKFLQIVPGDLLRLRADPGGNQDCDGVFIQDIRLWTSRTDAA</sequence>
<dbReference type="Pfam" id="PF13692">
    <property type="entry name" value="Glyco_trans_1_4"/>
    <property type="match status" value="1"/>
</dbReference>
<reference evidence="3 4" key="1">
    <citation type="journal article" date="2024" name="Nat. Commun.">
        <title>Phylogenomics reveals the evolutionary origins of lichenization in chlorophyte algae.</title>
        <authorList>
            <person name="Puginier C."/>
            <person name="Libourel C."/>
            <person name="Otte J."/>
            <person name="Skaloud P."/>
            <person name="Haon M."/>
            <person name="Grisel S."/>
            <person name="Petersen M."/>
            <person name="Berrin J.G."/>
            <person name="Delaux P.M."/>
            <person name="Dal Grande F."/>
            <person name="Keller J."/>
        </authorList>
    </citation>
    <scope>NUCLEOTIDE SEQUENCE [LARGE SCALE GENOMIC DNA]</scope>
    <source>
        <strain evidence="3 4">SAG 2523</strain>
    </source>
</reference>
<evidence type="ECO:0000313" key="4">
    <source>
        <dbReference type="Proteomes" id="UP001485043"/>
    </source>
</evidence>
<organism evidence="3 4">
    <name type="scientific">Apatococcus fuscideae</name>
    <dbReference type="NCBI Taxonomy" id="2026836"/>
    <lineage>
        <taxon>Eukaryota</taxon>
        <taxon>Viridiplantae</taxon>
        <taxon>Chlorophyta</taxon>
        <taxon>core chlorophytes</taxon>
        <taxon>Trebouxiophyceae</taxon>
        <taxon>Chlorellales</taxon>
        <taxon>Chlorellaceae</taxon>
        <taxon>Apatococcus</taxon>
    </lineage>
</organism>
<feature type="domain" description="Glycosyltransferase subfamily 4-like N-terminal" evidence="2">
    <location>
        <begin position="46"/>
        <end position="228"/>
    </location>
</feature>
<evidence type="ECO:0000313" key="3">
    <source>
        <dbReference type="EMBL" id="KAK9868851.1"/>
    </source>
</evidence>
<dbReference type="AlphaFoldDB" id="A0AAW1TKJ1"/>